<keyword evidence="7 8" id="KW-0472">Membrane</keyword>
<keyword evidence="3" id="KW-0813">Transport</keyword>
<evidence type="ECO:0000313" key="10">
    <source>
        <dbReference type="Proteomes" id="UP000658225"/>
    </source>
</evidence>
<dbReference type="Proteomes" id="UP000658225">
    <property type="component" value="Unassembled WGS sequence"/>
</dbReference>
<comment type="subcellular location">
    <subcellularLocation>
        <location evidence="1">Membrane</location>
        <topology evidence="1">Multi-pass membrane protein</topology>
    </subcellularLocation>
</comment>
<feature type="transmembrane region" description="Helical" evidence="8">
    <location>
        <begin position="307"/>
        <end position="326"/>
    </location>
</feature>
<sequence length="362" mass="40338">METIKISVRQFTILVILFSVGSSMLIIPGIIAKEAKQDAWIAAILGVGVALLLVKLYNVVGSIEPNMTLIEIIEKVLGKWVGKIVTIAFLFFTLVTSGEFLYFVGNFMSTEIMPETPILAFNILFAIVVIIGVRYGLETFARSAEIIFPWFIVLFVLFIILISPNVEIQNIQPVLEIKTKPMLHSVLLFISVFSLSPIVLLMIFPIAVNDAQQAQKAFFKGTFIAGIILVIIITLTIVVLGTEATAHLMYPSYALAKRIEIGNFLQRIEVIMASMWIITIFFKLIIYFYASVVGFAQLVNIKDYRPLTLPLGMIIVVLSIIVHPNIVESIQYNNGSWIPFGATFGLLLPLVLLIVAKVRKRT</sequence>
<evidence type="ECO:0000256" key="6">
    <source>
        <dbReference type="ARBA" id="ARBA00022989"/>
    </source>
</evidence>
<feature type="transmembrane region" description="Helical" evidence="8">
    <location>
        <begin position="12"/>
        <end position="33"/>
    </location>
</feature>
<dbReference type="RefSeq" id="WP_192599667.1">
    <property type="nucleotide sequence ID" value="NZ_JADBEL010000019.1"/>
</dbReference>
<dbReference type="EMBL" id="JADBEL010000019">
    <property type="protein sequence ID" value="MBE1555981.1"/>
    <property type="molecule type" value="Genomic_DNA"/>
</dbReference>
<evidence type="ECO:0000313" key="9">
    <source>
        <dbReference type="EMBL" id="MBE1555981.1"/>
    </source>
</evidence>
<feature type="transmembrane region" description="Helical" evidence="8">
    <location>
        <begin position="80"/>
        <end position="104"/>
    </location>
</feature>
<keyword evidence="4" id="KW-0309">Germination</keyword>
<keyword evidence="5 8" id="KW-0812">Transmembrane</keyword>
<dbReference type="PANTHER" id="PTHR34975">
    <property type="entry name" value="SPORE GERMINATION PROTEIN A2"/>
    <property type="match status" value="1"/>
</dbReference>
<dbReference type="GO" id="GO:0016020">
    <property type="term" value="C:membrane"/>
    <property type="evidence" value="ECO:0007669"/>
    <property type="project" value="UniProtKB-SubCell"/>
</dbReference>
<evidence type="ECO:0000256" key="8">
    <source>
        <dbReference type="SAM" id="Phobius"/>
    </source>
</evidence>
<feature type="transmembrane region" description="Helical" evidence="8">
    <location>
        <begin position="218"/>
        <end position="240"/>
    </location>
</feature>
<dbReference type="Pfam" id="PF03845">
    <property type="entry name" value="Spore_permease"/>
    <property type="match status" value="1"/>
</dbReference>
<proteinExistence type="inferred from homology"/>
<feature type="transmembrane region" description="Helical" evidence="8">
    <location>
        <begin position="39"/>
        <end position="60"/>
    </location>
</feature>
<feature type="transmembrane region" description="Helical" evidence="8">
    <location>
        <begin position="186"/>
        <end position="206"/>
    </location>
</feature>
<feature type="transmembrane region" description="Helical" evidence="8">
    <location>
        <begin position="273"/>
        <end position="295"/>
    </location>
</feature>
<keyword evidence="10" id="KW-1185">Reference proteome</keyword>
<name>A0A927ML86_9BACL</name>
<evidence type="ECO:0000256" key="3">
    <source>
        <dbReference type="ARBA" id="ARBA00022448"/>
    </source>
</evidence>
<reference evidence="9" key="1">
    <citation type="submission" date="2020-10" db="EMBL/GenBank/DDBJ databases">
        <title>Genomic Encyclopedia of Type Strains, Phase IV (KMG-IV): sequencing the most valuable type-strain genomes for metagenomic binning, comparative biology and taxonomic classification.</title>
        <authorList>
            <person name="Goeker M."/>
        </authorList>
    </citation>
    <scope>NUCLEOTIDE SEQUENCE</scope>
    <source>
        <strain evidence="9">DSM 13886</strain>
    </source>
</reference>
<evidence type="ECO:0000256" key="4">
    <source>
        <dbReference type="ARBA" id="ARBA00022544"/>
    </source>
</evidence>
<feature type="transmembrane region" description="Helical" evidence="8">
    <location>
        <begin position="147"/>
        <end position="166"/>
    </location>
</feature>
<comment type="caution">
    <text evidence="9">The sequence shown here is derived from an EMBL/GenBank/DDBJ whole genome shotgun (WGS) entry which is preliminary data.</text>
</comment>
<dbReference type="InterPro" id="IPR004761">
    <property type="entry name" value="Spore_GerAB"/>
</dbReference>
<dbReference type="Gene3D" id="1.20.1740.10">
    <property type="entry name" value="Amino acid/polyamine transporter I"/>
    <property type="match status" value="1"/>
</dbReference>
<evidence type="ECO:0000256" key="1">
    <source>
        <dbReference type="ARBA" id="ARBA00004141"/>
    </source>
</evidence>
<protein>
    <submittedName>
        <fullName evidence="9">Spore germination protein KB</fullName>
    </submittedName>
</protein>
<feature type="transmembrane region" description="Helical" evidence="8">
    <location>
        <begin position="116"/>
        <end position="135"/>
    </location>
</feature>
<gene>
    <name evidence="9" type="ORF">H4683_003102</name>
</gene>
<dbReference type="GO" id="GO:0009847">
    <property type="term" value="P:spore germination"/>
    <property type="evidence" value="ECO:0007669"/>
    <property type="project" value="InterPro"/>
</dbReference>
<evidence type="ECO:0000256" key="7">
    <source>
        <dbReference type="ARBA" id="ARBA00023136"/>
    </source>
</evidence>
<dbReference type="NCBIfam" id="TIGR00912">
    <property type="entry name" value="2A0309"/>
    <property type="match status" value="1"/>
</dbReference>
<organism evidence="9 10">
    <name type="scientific">Sporosarcina limicola</name>
    <dbReference type="NCBI Taxonomy" id="34101"/>
    <lineage>
        <taxon>Bacteria</taxon>
        <taxon>Bacillati</taxon>
        <taxon>Bacillota</taxon>
        <taxon>Bacilli</taxon>
        <taxon>Bacillales</taxon>
        <taxon>Caryophanaceae</taxon>
        <taxon>Sporosarcina</taxon>
    </lineage>
</organism>
<comment type="similarity">
    <text evidence="2">Belongs to the amino acid-polyamine-organocation (APC) superfamily. Spore germination protein (SGP) (TC 2.A.3.9) family.</text>
</comment>
<keyword evidence="6 8" id="KW-1133">Transmembrane helix</keyword>
<dbReference type="PANTHER" id="PTHR34975:SF2">
    <property type="entry name" value="SPORE GERMINATION PROTEIN A2"/>
    <property type="match status" value="1"/>
</dbReference>
<evidence type="ECO:0000256" key="2">
    <source>
        <dbReference type="ARBA" id="ARBA00007998"/>
    </source>
</evidence>
<evidence type="ECO:0000256" key="5">
    <source>
        <dbReference type="ARBA" id="ARBA00022692"/>
    </source>
</evidence>
<dbReference type="AlphaFoldDB" id="A0A927ML86"/>
<feature type="transmembrane region" description="Helical" evidence="8">
    <location>
        <begin position="338"/>
        <end position="356"/>
    </location>
</feature>
<accession>A0A927ML86</accession>